<reference evidence="1 2" key="1">
    <citation type="submission" date="2020-01" db="EMBL/GenBank/DDBJ databases">
        <title>Whole-genome sequence of Heliobacterium undosum DSM 13378.</title>
        <authorList>
            <person name="Kyndt J.A."/>
            <person name="Meyer T.E."/>
        </authorList>
    </citation>
    <scope>NUCLEOTIDE SEQUENCE [LARGE SCALE GENOMIC DNA]</scope>
    <source>
        <strain evidence="1 2">DSM 13378</strain>
    </source>
</reference>
<gene>
    <name evidence="1" type="ORF">GTO91_15060</name>
</gene>
<protein>
    <recommendedName>
        <fullName evidence="3">SEC-C motif-containing protein</fullName>
    </recommendedName>
</protein>
<dbReference type="AlphaFoldDB" id="A0A845L5Q4"/>
<comment type="caution">
    <text evidence="1">The sequence shown here is derived from an EMBL/GenBank/DDBJ whole genome shotgun (WGS) entry which is preliminary data.</text>
</comment>
<evidence type="ECO:0000313" key="2">
    <source>
        <dbReference type="Proteomes" id="UP000463470"/>
    </source>
</evidence>
<accession>A0A845L5Q4</accession>
<dbReference type="Proteomes" id="UP000463470">
    <property type="component" value="Unassembled WGS sequence"/>
</dbReference>
<keyword evidence="2" id="KW-1185">Reference proteome</keyword>
<evidence type="ECO:0008006" key="3">
    <source>
        <dbReference type="Google" id="ProtNLM"/>
    </source>
</evidence>
<dbReference type="Gene3D" id="3.10.450.50">
    <property type="match status" value="1"/>
</dbReference>
<dbReference type="SUPFAM" id="SSF103642">
    <property type="entry name" value="Sec-C motif"/>
    <property type="match status" value="1"/>
</dbReference>
<dbReference type="OrthoDB" id="583051at2"/>
<name>A0A845L5Q4_9FIRM</name>
<dbReference type="Pfam" id="PF02810">
    <property type="entry name" value="SEC-C"/>
    <property type="match status" value="1"/>
</dbReference>
<dbReference type="EMBL" id="WXEY01000023">
    <property type="protein sequence ID" value="MZP31036.1"/>
    <property type="molecule type" value="Genomic_DNA"/>
</dbReference>
<organism evidence="1 2">
    <name type="scientific">Heliomicrobium undosum</name>
    <dbReference type="NCBI Taxonomy" id="121734"/>
    <lineage>
        <taxon>Bacteria</taxon>
        <taxon>Bacillati</taxon>
        <taxon>Bacillota</taxon>
        <taxon>Clostridia</taxon>
        <taxon>Eubacteriales</taxon>
        <taxon>Heliobacteriaceae</taxon>
        <taxon>Heliomicrobium</taxon>
    </lineage>
</organism>
<dbReference type="InterPro" id="IPR004027">
    <property type="entry name" value="SEC_C_motif"/>
</dbReference>
<sequence>MLNKIGRNDPCPCSSGKKYKKCCMSKKDDDEFTKPVNFLRNYKELKRESKIKQCLHPCKDECSERIIGAHSLQNNKILKQISDNGCVYMPYPKNDNPFAVITKWGRKEATVFTGFCGYHDNELFKPIENNTFDYSDEHIFLYTYRCFALGYHRKLENVNLQHKILGRRPSLIGIDDIDQLFLGEKLAVSDLEECKEVFDRAIISKQYNVLTSVVWKFEKTINFAASGHTALCKDLNGELVQDIMDIHTPMKHVFFTVFPEGDKTLCLLSWVKNKHDIFANYKSQLLNLSDNERIIYLNNLIPMEAENIVIKPSAWESFQSDKKDEFGALMWGMGQFSDMIGGESYNMLESPSFNLFEL</sequence>
<evidence type="ECO:0000313" key="1">
    <source>
        <dbReference type="EMBL" id="MZP31036.1"/>
    </source>
</evidence>
<proteinExistence type="predicted"/>